<proteinExistence type="predicted"/>
<keyword evidence="3" id="KW-1185">Reference proteome</keyword>
<protein>
    <submittedName>
        <fullName evidence="2">Uncharacterized protein</fullName>
    </submittedName>
</protein>
<dbReference type="Proteomes" id="UP001459277">
    <property type="component" value="Unassembled WGS sequence"/>
</dbReference>
<evidence type="ECO:0000256" key="1">
    <source>
        <dbReference type="SAM" id="MobiDB-lite"/>
    </source>
</evidence>
<name>A0AAW2CX84_9ROSI</name>
<gene>
    <name evidence="2" type="ORF">SO802_015939</name>
</gene>
<feature type="compositionally biased region" description="Polar residues" evidence="1">
    <location>
        <begin position="7"/>
        <end position="28"/>
    </location>
</feature>
<reference evidence="2 3" key="1">
    <citation type="submission" date="2024-01" db="EMBL/GenBank/DDBJ databases">
        <title>A telomere-to-telomere, gap-free genome of sweet tea (Lithocarpus litseifolius).</title>
        <authorList>
            <person name="Zhou J."/>
        </authorList>
    </citation>
    <scope>NUCLEOTIDE SEQUENCE [LARGE SCALE GENOMIC DNA]</scope>
    <source>
        <strain evidence="2">Zhou-2022a</strain>
        <tissue evidence="2">Leaf</tissue>
    </source>
</reference>
<feature type="region of interest" description="Disordered" evidence="1">
    <location>
        <begin position="48"/>
        <end position="67"/>
    </location>
</feature>
<evidence type="ECO:0000313" key="3">
    <source>
        <dbReference type="Proteomes" id="UP001459277"/>
    </source>
</evidence>
<dbReference type="AlphaFoldDB" id="A0AAW2CX84"/>
<evidence type="ECO:0000313" key="2">
    <source>
        <dbReference type="EMBL" id="KAL0002158.1"/>
    </source>
</evidence>
<dbReference type="EMBL" id="JAZDWU010000005">
    <property type="protein sequence ID" value="KAL0002158.1"/>
    <property type="molecule type" value="Genomic_DNA"/>
</dbReference>
<feature type="compositionally biased region" description="Polar residues" evidence="1">
    <location>
        <begin position="54"/>
        <end position="64"/>
    </location>
</feature>
<feature type="region of interest" description="Disordered" evidence="1">
    <location>
        <begin position="182"/>
        <end position="223"/>
    </location>
</feature>
<feature type="region of interest" description="Disordered" evidence="1">
    <location>
        <begin position="1"/>
        <end position="29"/>
    </location>
</feature>
<accession>A0AAW2CX84</accession>
<sequence length="223" mass="25228">MSGKKPAQTQPLKLPKQQATGCTNQAKNPDQLASIASVANRYLVSTIPKPNYKRPSQPNYSSALASPAPRQITPYTVDEPFCLLQSQRSSRPLPRKNRSPYFKKPFVQHISYIEPPHLVHIKDPLALAMEVLPDGWHFLLKHPEKNIKYYRYILIQEGSTKIAEKSSKELKDLAQQLLLQSEELQSQEKGPPVSLEASANFDPNDPLFQDAQDPNDAYRLDIE</sequence>
<organism evidence="2 3">
    <name type="scientific">Lithocarpus litseifolius</name>
    <dbReference type="NCBI Taxonomy" id="425828"/>
    <lineage>
        <taxon>Eukaryota</taxon>
        <taxon>Viridiplantae</taxon>
        <taxon>Streptophyta</taxon>
        <taxon>Embryophyta</taxon>
        <taxon>Tracheophyta</taxon>
        <taxon>Spermatophyta</taxon>
        <taxon>Magnoliopsida</taxon>
        <taxon>eudicotyledons</taxon>
        <taxon>Gunneridae</taxon>
        <taxon>Pentapetalae</taxon>
        <taxon>rosids</taxon>
        <taxon>fabids</taxon>
        <taxon>Fagales</taxon>
        <taxon>Fagaceae</taxon>
        <taxon>Lithocarpus</taxon>
    </lineage>
</organism>
<comment type="caution">
    <text evidence="2">The sequence shown here is derived from an EMBL/GenBank/DDBJ whole genome shotgun (WGS) entry which is preliminary data.</text>
</comment>